<evidence type="ECO:0000313" key="3">
    <source>
        <dbReference type="EMBL" id="EXI64200.1"/>
    </source>
</evidence>
<dbReference type="GO" id="GO:0005886">
    <property type="term" value="C:plasma membrane"/>
    <property type="evidence" value="ECO:0007669"/>
    <property type="project" value="TreeGrafter"/>
</dbReference>
<dbReference type="STRING" id="1454001.AW08_03800"/>
<dbReference type="InterPro" id="IPR039672">
    <property type="entry name" value="MFS_2"/>
</dbReference>
<feature type="transmembrane region" description="Helical" evidence="2">
    <location>
        <begin position="279"/>
        <end position="299"/>
    </location>
</feature>
<dbReference type="SUPFAM" id="SSF103473">
    <property type="entry name" value="MFS general substrate transporter"/>
    <property type="match status" value="1"/>
</dbReference>
<accession>A0A011NIK3</accession>
<gene>
    <name evidence="3" type="ORF">AW08_03800</name>
</gene>
<comment type="similarity">
    <text evidence="1">Belongs to the sodium:galactoside symporter (TC 2.A.2) family.</text>
</comment>
<dbReference type="GO" id="GO:0008643">
    <property type="term" value="P:carbohydrate transport"/>
    <property type="evidence" value="ECO:0007669"/>
    <property type="project" value="InterPro"/>
</dbReference>
<dbReference type="GO" id="GO:0015293">
    <property type="term" value="F:symporter activity"/>
    <property type="evidence" value="ECO:0007669"/>
    <property type="project" value="InterPro"/>
</dbReference>
<name>A0A011NIK3_9PROT</name>
<dbReference type="Proteomes" id="UP000020218">
    <property type="component" value="Unassembled WGS sequence"/>
</dbReference>
<feature type="transmembrane region" description="Helical" evidence="2">
    <location>
        <begin position="100"/>
        <end position="124"/>
    </location>
</feature>
<keyword evidence="4" id="KW-1185">Reference proteome</keyword>
<proteinExistence type="inferred from homology"/>
<dbReference type="Gene3D" id="1.20.1250.20">
    <property type="entry name" value="MFS general substrate transporter like domains"/>
    <property type="match status" value="2"/>
</dbReference>
<evidence type="ECO:0000313" key="4">
    <source>
        <dbReference type="Proteomes" id="UP000020218"/>
    </source>
</evidence>
<sequence>MPEAMTAGRTLAYGLLGLPLAFAALPIYVHVPRFYAEVTGIELALLGAILLGTRLLDAGIDPWLGWLADRVPRPTMVALALLPFAAGFVALLNPPAEHAALWLAGSLALTYLGFSAASVAYQAWGADVGSTSAQRTRLTAAREGFGLVGVVLAATLPVLLASDLAEGIRRLSWVLPPLLLIAAATTFSRVGTGQPVPAPSQPLLPSLRLVMNDSAFRRLLGVFVANGIAAALPATLFLFFVADVLQLERSSGPLLALYFVAGAASLPLWVSLSARFGRVHAWLAAMGLSIVSFAGASLLGSGDLWPFAAICIASGLALGADLALPAAIAADLGERQGRAGACFGVWNFVAKLNLALAAGLALPLLALLGYVPGDGEGLAFLTFAYALLPLAFKALAGALLWRWRRSLEMQT</sequence>
<feature type="transmembrane region" description="Helical" evidence="2">
    <location>
        <begin position="348"/>
        <end position="371"/>
    </location>
</feature>
<dbReference type="InterPro" id="IPR036259">
    <property type="entry name" value="MFS_trans_sf"/>
</dbReference>
<feature type="transmembrane region" description="Helical" evidence="2">
    <location>
        <begin position="76"/>
        <end position="93"/>
    </location>
</feature>
<feature type="transmembrane region" description="Helical" evidence="2">
    <location>
        <begin position="305"/>
        <end position="328"/>
    </location>
</feature>
<feature type="transmembrane region" description="Helical" evidence="2">
    <location>
        <begin position="12"/>
        <end position="31"/>
    </location>
</feature>
<keyword evidence="2" id="KW-1133">Transmembrane helix</keyword>
<dbReference type="Pfam" id="PF13347">
    <property type="entry name" value="MFS_2"/>
    <property type="match status" value="1"/>
</dbReference>
<keyword evidence="2" id="KW-0472">Membrane</keyword>
<feature type="transmembrane region" description="Helical" evidence="2">
    <location>
        <begin position="38"/>
        <end position="56"/>
    </location>
</feature>
<dbReference type="PATRIC" id="fig|1454001.3.peg.3825"/>
<reference evidence="3" key="1">
    <citation type="submission" date="2014-02" db="EMBL/GenBank/DDBJ databases">
        <title>Expanding our view of genomic diversity in Candidatus Accumulibacter clades.</title>
        <authorList>
            <person name="Skennerton C.T."/>
            <person name="Barr J.J."/>
            <person name="Slater F.R."/>
            <person name="Bond P.L."/>
            <person name="Tyson G.W."/>
        </authorList>
    </citation>
    <scope>NUCLEOTIDE SEQUENCE [LARGE SCALE GENOMIC DNA]</scope>
</reference>
<feature type="transmembrane region" description="Helical" evidence="2">
    <location>
        <begin position="219"/>
        <end position="242"/>
    </location>
</feature>
<comment type="caution">
    <text evidence="3">The sequence shown here is derived from an EMBL/GenBank/DDBJ whole genome shotgun (WGS) entry which is preliminary data.</text>
</comment>
<dbReference type="EMBL" id="JFAX01000040">
    <property type="protein sequence ID" value="EXI64200.1"/>
    <property type="molecule type" value="Genomic_DNA"/>
</dbReference>
<keyword evidence="2" id="KW-0812">Transmembrane</keyword>
<feature type="transmembrane region" description="Helical" evidence="2">
    <location>
        <begin position="377"/>
        <end position="401"/>
    </location>
</feature>
<protein>
    <submittedName>
        <fullName evidence="3">Melibiose:sodium symporter</fullName>
    </submittedName>
</protein>
<feature type="transmembrane region" description="Helical" evidence="2">
    <location>
        <begin position="144"/>
        <end position="162"/>
    </location>
</feature>
<dbReference type="PANTHER" id="PTHR11328:SF24">
    <property type="entry name" value="MAJOR FACILITATOR SUPERFAMILY (MFS) PROFILE DOMAIN-CONTAINING PROTEIN"/>
    <property type="match status" value="1"/>
</dbReference>
<evidence type="ECO:0000256" key="2">
    <source>
        <dbReference type="SAM" id="Phobius"/>
    </source>
</evidence>
<feature type="transmembrane region" description="Helical" evidence="2">
    <location>
        <begin position="254"/>
        <end position="272"/>
    </location>
</feature>
<organism evidence="3 4">
    <name type="scientific">Candidatus Accumulibacter adjunctus</name>
    <dbReference type="NCBI Taxonomy" id="1454001"/>
    <lineage>
        <taxon>Bacteria</taxon>
        <taxon>Pseudomonadati</taxon>
        <taxon>Pseudomonadota</taxon>
        <taxon>Betaproteobacteria</taxon>
        <taxon>Candidatus Accumulibacter</taxon>
    </lineage>
</organism>
<dbReference type="PANTHER" id="PTHR11328">
    <property type="entry name" value="MAJOR FACILITATOR SUPERFAMILY DOMAIN-CONTAINING PROTEIN"/>
    <property type="match status" value="1"/>
</dbReference>
<evidence type="ECO:0000256" key="1">
    <source>
        <dbReference type="ARBA" id="ARBA00009617"/>
    </source>
</evidence>
<dbReference type="AlphaFoldDB" id="A0A011NIK3"/>